<dbReference type="PANTHER" id="PTHR30524:SF0">
    <property type="entry name" value="ALTRONATE OXIDOREDUCTASE-RELATED"/>
    <property type="match status" value="1"/>
</dbReference>
<sequence>MANDLLSPSLLPQDLIMQFGTSRFLQAHVDFFVGESIANGDSTSKIAIVQSSSNSAGKRRLTAFNQSSSYPVKVRGLQDGKIIDQSHQVQAIEVALQAQDDWQQIVSLFCQRVSHVVSNTADQGYQLDDSDHIGLTPPNSFPAKLLVLLKARFEQNPTPVTLMPCELVANNGDVLKSLVVDLASQWQLDDAFLHWLKNDCLWVNSLVDRIVSEAIEPIGAVTEPYALWAIEKQTNLTLPCQHSAIHLVDSLEDIEFLKLGVLNLSHTYLVDLWQTMAAENDDIASITTVREAMENPVLQAELEAVLQEEVVPVLTAMNLSEDVASYVNNVRERFLNPFLEHKLSDIAQHHQAKIERRILPIFEKGQAFFSVNEGTKNTLPRLSACLKRHGFNLVSTSEGA</sequence>
<organism evidence="5 6">
    <name type="scientific">Marinomonas transparens</name>
    <dbReference type="NCBI Taxonomy" id="2795388"/>
    <lineage>
        <taxon>Bacteria</taxon>
        <taxon>Pseudomonadati</taxon>
        <taxon>Pseudomonadota</taxon>
        <taxon>Gammaproteobacteria</taxon>
        <taxon>Oceanospirillales</taxon>
        <taxon>Oceanospirillaceae</taxon>
        <taxon>Marinomonas</taxon>
    </lineage>
</organism>
<gene>
    <name evidence="5" type="ORF">I8J31_16965</name>
</gene>
<keyword evidence="1" id="KW-0560">Oxidoreductase</keyword>
<dbReference type="InterPro" id="IPR008927">
    <property type="entry name" value="6-PGluconate_DH-like_C_sf"/>
</dbReference>
<dbReference type="PANTHER" id="PTHR30524">
    <property type="entry name" value="MANNITOL-1-PHOSPHATE 5-DEHYDROGENASE"/>
    <property type="match status" value="1"/>
</dbReference>
<evidence type="ECO:0000256" key="1">
    <source>
        <dbReference type="ARBA" id="ARBA00023002"/>
    </source>
</evidence>
<dbReference type="InterPro" id="IPR036291">
    <property type="entry name" value="NAD(P)-bd_dom_sf"/>
</dbReference>
<dbReference type="Gene3D" id="3.40.50.720">
    <property type="entry name" value="NAD(P)-binding Rossmann-like Domain"/>
    <property type="match status" value="1"/>
</dbReference>
<evidence type="ECO:0000313" key="6">
    <source>
        <dbReference type="Proteomes" id="UP000628710"/>
    </source>
</evidence>
<dbReference type="AlphaFoldDB" id="A0A934JW63"/>
<dbReference type="SUPFAM" id="SSF48179">
    <property type="entry name" value="6-phosphogluconate dehydrogenase C-terminal domain-like"/>
    <property type="match status" value="1"/>
</dbReference>
<dbReference type="Gene3D" id="1.10.1040.10">
    <property type="entry name" value="N-(1-d-carboxylethyl)-l-norvaline Dehydrogenase, domain 2"/>
    <property type="match status" value="1"/>
</dbReference>
<evidence type="ECO:0000259" key="4">
    <source>
        <dbReference type="Pfam" id="PF08125"/>
    </source>
</evidence>
<dbReference type="SUPFAM" id="SSF51735">
    <property type="entry name" value="NAD(P)-binding Rossmann-fold domains"/>
    <property type="match status" value="1"/>
</dbReference>
<evidence type="ECO:0000256" key="2">
    <source>
        <dbReference type="ARBA" id="ARBA00023027"/>
    </source>
</evidence>
<dbReference type="InterPro" id="IPR013118">
    <property type="entry name" value="Mannitol_DH_C"/>
</dbReference>
<keyword evidence="2" id="KW-0520">NAD</keyword>
<feature type="domain" description="Mannitol dehydrogenase C-terminal" evidence="4">
    <location>
        <begin position="256"/>
        <end position="363"/>
    </location>
</feature>
<proteinExistence type="predicted"/>
<protein>
    <submittedName>
        <fullName evidence="5">Mannitol dehydrogenase</fullName>
    </submittedName>
</protein>
<evidence type="ECO:0000259" key="3">
    <source>
        <dbReference type="Pfam" id="PF01232"/>
    </source>
</evidence>
<evidence type="ECO:0000313" key="5">
    <source>
        <dbReference type="EMBL" id="MBJ7539372.1"/>
    </source>
</evidence>
<reference evidence="5" key="1">
    <citation type="submission" date="2020-12" db="EMBL/GenBank/DDBJ databases">
        <title>Marinomonas arctica sp. nov., a psychrotolerant bacterium isolated from the Arctic.</title>
        <authorList>
            <person name="Zhang Y."/>
        </authorList>
    </citation>
    <scope>NUCLEOTIDE SEQUENCE</scope>
    <source>
        <strain evidence="5">C1424</strain>
    </source>
</reference>
<feature type="domain" description="Mannitol dehydrogenase N-terminal" evidence="3">
    <location>
        <begin position="16"/>
        <end position="233"/>
    </location>
</feature>
<dbReference type="Proteomes" id="UP000628710">
    <property type="component" value="Unassembled WGS sequence"/>
</dbReference>
<dbReference type="InterPro" id="IPR013131">
    <property type="entry name" value="Mannitol_DH_N"/>
</dbReference>
<name>A0A934JW63_9GAMM</name>
<dbReference type="Pfam" id="PF01232">
    <property type="entry name" value="Mannitol_dh"/>
    <property type="match status" value="1"/>
</dbReference>
<dbReference type="Pfam" id="PF08125">
    <property type="entry name" value="Mannitol_dh_C"/>
    <property type="match status" value="1"/>
</dbReference>
<dbReference type="EMBL" id="JAEMNX010000024">
    <property type="protein sequence ID" value="MBJ7539372.1"/>
    <property type="molecule type" value="Genomic_DNA"/>
</dbReference>
<accession>A0A934JW63</accession>
<comment type="caution">
    <text evidence="5">The sequence shown here is derived from an EMBL/GenBank/DDBJ whole genome shotgun (WGS) entry which is preliminary data.</text>
</comment>
<dbReference type="InterPro" id="IPR013328">
    <property type="entry name" value="6PGD_dom2"/>
</dbReference>
<dbReference type="GO" id="GO:0016491">
    <property type="term" value="F:oxidoreductase activity"/>
    <property type="evidence" value="ECO:0007669"/>
    <property type="project" value="UniProtKB-KW"/>
</dbReference>
<keyword evidence="6" id="KW-1185">Reference proteome</keyword>
<dbReference type="RefSeq" id="WP_199469777.1">
    <property type="nucleotide sequence ID" value="NZ_JAEMNX010000024.1"/>
</dbReference>